<evidence type="ECO:0000313" key="14">
    <source>
        <dbReference type="Proteomes" id="UP000467637"/>
    </source>
</evidence>
<comment type="similarity">
    <text evidence="4">Belongs to the peptidase M20A family.</text>
</comment>
<gene>
    <name evidence="13" type="ORF">GON05_01100</name>
</gene>
<dbReference type="SUPFAM" id="SSF55031">
    <property type="entry name" value="Bacterial exopeptidase dimerisation domain"/>
    <property type="match status" value="1"/>
</dbReference>
<dbReference type="InterPro" id="IPR011650">
    <property type="entry name" value="Peptidase_M20_dimer"/>
</dbReference>
<evidence type="ECO:0000256" key="2">
    <source>
        <dbReference type="ARBA" id="ARBA00001947"/>
    </source>
</evidence>
<dbReference type="InterPro" id="IPR010182">
    <property type="entry name" value="ArgE/DapE"/>
</dbReference>
<reference evidence="13 14" key="1">
    <citation type="submission" date="2019-12" db="EMBL/GenBank/DDBJ databases">
        <authorList>
            <person name="Huq M.A."/>
        </authorList>
    </citation>
    <scope>NUCLEOTIDE SEQUENCE [LARGE SCALE GENOMIC DNA]</scope>
    <source>
        <strain evidence="13 14">MAH-34</strain>
    </source>
</reference>
<dbReference type="NCBIfam" id="TIGR01910">
    <property type="entry name" value="DapE-ArgE"/>
    <property type="match status" value="1"/>
</dbReference>
<sequence>MEGDYKVGDDMVQQPSPVIKALMTCISHPTPNPPGEVAEVADWLEEWAKSFGAQVVRQTVEPGKDNVIITLDYGPGPCLVFNTHMDVNSPEGQVWSTPPFEPRLSLDEGKLYGVGACDTKGSLVSMMAAMENIANDPRNLSGKLVLTAVMGEEAGGLGTLHLVQQGIQADGAVVGEPTGLDVAIAHKGTYMRRLRFLGRAAHSGRPELGINAIIHSSKFIVEYEKLNTKLSLTPHALLGPASAVVTMIQGGTRQNTIPNQSEIIIDRRLIPGETHADADSELQDILNALKISIPELTLDPIDVVVATIPSETLATERIVSTALEAVEYVIGKPQTPYGFRAGCDMSKLVTMAGIPTIILGPGSLDQAHAPDEFVEISQVEQAVHIYERIARQFIGR</sequence>
<proteinExistence type="inferred from homology"/>
<dbReference type="PANTHER" id="PTHR43808">
    <property type="entry name" value="ACETYLORNITHINE DEACETYLASE"/>
    <property type="match status" value="1"/>
</dbReference>
<dbReference type="InterPro" id="IPR002933">
    <property type="entry name" value="Peptidase_M20"/>
</dbReference>
<evidence type="ECO:0000256" key="1">
    <source>
        <dbReference type="ARBA" id="ARBA00001941"/>
    </source>
</evidence>
<evidence type="ECO:0000256" key="9">
    <source>
        <dbReference type="ARBA" id="ARBA00022833"/>
    </source>
</evidence>
<comment type="cofactor">
    <cofactor evidence="2">
        <name>Zn(2+)</name>
        <dbReference type="ChEBI" id="CHEBI:29105"/>
    </cofactor>
</comment>
<evidence type="ECO:0000256" key="11">
    <source>
        <dbReference type="ARBA" id="ARBA00051301"/>
    </source>
</evidence>
<dbReference type="Pfam" id="PF07687">
    <property type="entry name" value="M20_dimer"/>
    <property type="match status" value="1"/>
</dbReference>
<dbReference type="EC" id="3.5.1.18" evidence="5"/>
<evidence type="ECO:0000256" key="5">
    <source>
        <dbReference type="ARBA" id="ARBA00011921"/>
    </source>
</evidence>
<evidence type="ECO:0000259" key="12">
    <source>
        <dbReference type="Pfam" id="PF07687"/>
    </source>
</evidence>
<keyword evidence="9" id="KW-0862">Zinc</keyword>
<keyword evidence="7" id="KW-0479">Metal-binding</keyword>
<name>A0ABW9U156_9BACL</name>
<keyword evidence="8" id="KW-0378">Hydrolase</keyword>
<evidence type="ECO:0000256" key="7">
    <source>
        <dbReference type="ARBA" id="ARBA00022723"/>
    </source>
</evidence>
<evidence type="ECO:0000256" key="4">
    <source>
        <dbReference type="ARBA" id="ARBA00006247"/>
    </source>
</evidence>
<comment type="cofactor">
    <cofactor evidence="1">
        <name>Co(2+)</name>
        <dbReference type="ChEBI" id="CHEBI:48828"/>
    </cofactor>
</comment>
<dbReference type="Gene3D" id="3.40.630.10">
    <property type="entry name" value="Zn peptidases"/>
    <property type="match status" value="1"/>
</dbReference>
<protein>
    <recommendedName>
        <fullName evidence="6">Probable succinyl-diaminopimelate desuccinylase</fullName>
        <ecNumber evidence="5">3.5.1.18</ecNumber>
    </recommendedName>
</protein>
<accession>A0ABW9U156</accession>
<dbReference type="Gene3D" id="3.30.70.360">
    <property type="match status" value="1"/>
</dbReference>
<dbReference type="InterPro" id="IPR036264">
    <property type="entry name" value="Bact_exopeptidase_dim_dom"/>
</dbReference>
<evidence type="ECO:0000256" key="10">
    <source>
        <dbReference type="ARBA" id="ARBA00023285"/>
    </source>
</evidence>
<evidence type="ECO:0000256" key="6">
    <source>
        <dbReference type="ARBA" id="ARBA00016853"/>
    </source>
</evidence>
<keyword evidence="10" id="KW-0170">Cobalt</keyword>
<dbReference type="Proteomes" id="UP000467637">
    <property type="component" value="Unassembled WGS sequence"/>
</dbReference>
<dbReference type="Pfam" id="PF01546">
    <property type="entry name" value="Peptidase_M20"/>
    <property type="match status" value="1"/>
</dbReference>
<feature type="domain" description="Peptidase M20 dimerisation" evidence="12">
    <location>
        <begin position="184"/>
        <end position="289"/>
    </location>
</feature>
<dbReference type="EMBL" id="WSEM01000002">
    <property type="protein sequence ID" value="MVQ33236.1"/>
    <property type="molecule type" value="Genomic_DNA"/>
</dbReference>
<comment type="caution">
    <text evidence="13">The sequence shown here is derived from an EMBL/GenBank/DDBJ whole genome shotgun (WGS) entry which is preliminary data.</text>
</comment>
<dbReference type="InterPro" id="IPR001261">
    <property type="entry name" value="ArgE/DapE_CS"/>
</dbReference>
<evidence type="ECO:0000256" key="3">
    <source>
        <dbReference type="ARBA" id="ARBA00005130"/>
    </source>
</evidence>
<dbReference type="CDD" id="cd08659">
    <property type="entry name" value="M20_ArgE_DapE-like"/>
    <property type="match status" value="1"/>
</dbReference>
<evidence type="ECO:0000256" key="8">
    <source>
        <dbReference type="ARBA" id="ARBA00022801"/>
    </source>
</evidence>
<comment type="pathway">
    <text evidence="3">Amino-acid biosynthesis; L-lysine biosynthesis via DAP pathway; LL-2,6-diaminopimelate from (S)-tetrahydrodipicolinate (succinylase route): step 3/3.</text>
</comment>
<organism evidence="13 14">
    <name type="scientific">Paenibacillus anseongense</name>
    <dbReference type="NCBI Taxonomy" id="2682845"/>
    <lineage>
        <taxon>Bacteria</taxon>
        <taxon>Bacillati</taxon>
        <taxon>Bacillota</taxon>
        <taxon>Bacilli</taxon>
        <taxon>Bacillales</taxon>
        <taxon>Paenibacillaceae</taxon>
        <taxon>Paenibacillus</taxon>
    </lineage>
</organism>
<dbReference type="SUPFAM" id="SSF53187">
    <property type="entry name" value="Zn-dependent exopeptidases"/>
    <property type="match status" value="1"/>
</dbReference>
<dbReference type="PROSITE" id="PS00759">
    <property type="entry name" value="ARGE_DAPE_CPG2_2"/>
    <property type="match status" value="1"/>
</dbReference>
<evidence type="ECO:0000313" key="13">
    <source>
        <dbReference type="EMBL" id="MVQ33236.1"/>
    </source>
</evidence>
<keyword evidence="14" id="KW-1185">Reference proteome</keyword>
<comment type="catalytic activity">
    <reaction evidence="11">
        <text>N-succinyl-(2S,6S)-2,6-diaminopimelate + H2O = (2S,6S)-2,6-diaminopimelate + succinate</text>
        <dbReference type="Rhea" id="RHEA:22608"/>
        <dbReference type="ChEBI" id="CHEBI:15377"/>
        <dbReference type="ChEBI" id="CHEBI:30031"/>
        <dbReference type="ChEBI" id="CHEBI:57609"/>
        <dbReference type="ChEBI" id="CHEBI:58087"/>
        <dbReference type="EC" id="3.5.1.18"/>
    </reaction>
</comment>
<dbReference type="InterPro" id="IPR050072">
    <property type="entry name" value="Peptidase_M20A"/>
</dbReference>